<dbReference type="RefSeq" id="WP_063428650.1">
    <property type="nucleotide sequence ID" value="NZ_CP054865.1"/>
</dbReference>
<organism evidence="1 2">
    <name type="scientific">Pseudomonas chlororaphis</name>
    <dbReference type="NCBI Taxonomy" id="587753"/>
    <lineage>
        <taxon>Bacteria</taxon>
        <taxon>Pseudomonadati</taxon>
        <taxon>Pseudomonadota</taxon>
        <taxon>Gammaproteobacteria</taxon>
        <taxon>Pseudomonadales</taxon>
        <taxon>Pseudomonadaceae</taxon>
        <taxon>Pseudomonas</taxon>
    </lineage>
</organism>
<dbReference type="InterPro" id="IPR006521">
    <property type="entry name" value="Tail_protein_I"/>
</dbReference>
<evidence type="ECO:0000313" key="1">
    <source>
        <dbReference type="EMBL" id="VEF76566.1"/>
    </source>
</evidence>
<dbReference type="Proteomes" id="UP000277437">
    <property type="component" value="Chromosome"/>
</dbReference>
<dbReference type="AlphaFoldDB" id="A0AAX3G2A6"/>
<dbReference type="Pfam" id="PF09684">
    <property type="entry name" value="Tail_P2_I"/>
    <property type="match status" value="1"/>
</dbReference>
<sequence>MSDDTARLSLLPANSSALEKALDLGFARLLERVDPPFPELMSPTQTPVDFLPYLAADRGVNEWDAGASETEKRLTVALSWQIQRQAGTNKALSHAVESLGFMPNIAAWYEQRPQGHPYTFDVQAIIVRDWSSGDHNRLIRRIDAAKSERDDGTITIVHQTTGGLRLAVGADPGLSIGDDSQPGALPEAKLRGLLTVNGGATTPLSDGELCLDGALPEFGPSARLNNAGVSQHYTINDYDLRTQL</sequence>
<proteinExistence type="predicted"/>
<protein>
    <submittedName>
        <fullName evidence="1">Phage tail protein I</fullName>
    </submittedName>
</protein>
<name>A0AAX3G2A6_9PSED</name>
<evidence type="ECO:0000313" key="2">
    <source>
        <dbReference type="Proteomes" id="UP000277437"/>
    </source>
</evidence>
<gene>
    <name evidence="1" type="ORF">NCTC7357_04937</name>
</gene>
<dbReference type="NCBIfam" id="TIGR01634">
    <property type="entry name" value="tail_P2_I"/>
    <property type="match status" value="1"/>
</dbReference>
<reference evidence="1 2" key="1">
    <citation type="submission" date="2018-12" db="EMBL/GenBank/DDBJ databases">
        <authorList>
            <consortium name="Pathogen Informatics"/>
        </authorList>
    </citation>
    <scope>NUCLEOTIDE SEQUENCE [LARGE SCALE GENOMIC DNA]</scope>
    <source>
        <strain evidence="1 2">NCTC7357</strain>
    </source>
</reference>
<accession>A0AAX3G2A6</accession>
<dbReference type="EMBL" id="LR134334">
    <property type="protein sequence ID" value="VEF76566.1"/>
    <property type="molecule type" value="Genomic_DNA"/>
</dbReference>